<keyword evidence="1" id="KW-0472">Membrane</keyword>
<dbReference type="EMBL" id="CP162607">
    <property type="protein sequence ID" value="XDK36035.1"/>
    <property type="molecule type" value="Genomic_DNA"/>
</dbReference>
<name>A0AB39I035_9PSED</name>
<protein>
    <submittedName>
        <fullName evidence="2">Uncharacterized protein</fullName>
    </submittedName>
</protein>
<dbReference type="RefSeq" id="WP_045181850.1">
    <property type="nucleotide sequence ID" value="NZ_CP162607.1"/>
</dbReference>
<feature type="transmembrane region" description="Helical" evidence="1">
    <location>
        <begin position="72"/>
        <end position="90"/>
    </location>
</feature>
<proteinExistence type="predicted"/>
<evidence type="ECO:0000313" key="2">
    <source>
        <dbReference type="EMBL" id="XDK36035.1"/>
    </source>
</evidence>
<gene>
    <name evidence="2" type="ORF">AB4Y39_20350</name>
</gene>
<organism evidence="2">
    <name type="scientific">Pseudomonas sp. Hg7Tf</name>
    <dbReference type="NCBI Taxonomy" id="3236988"/>
    <lineage>
        <taxon>Bacteria</taxon>
        <taxon>Pseudomonadati</taxon>
        <taxon>Pseudomonadota</taxon>
        <taxon>Gammaproteobacteria</taxon>
        <taxon>Pseudomonadales</taxon>
        <taxon>Pseudomonadaceae</taxon>
        <taxon>Pseudomonas</taxon>
    </lineage>
</organism>
<sequence>MILWLYVVATFMGGWAGYLLKARFTGPDLNIPTALFCILFNGFFGFIHMGVALYEDLLFFGDISTLTMKHPMIMFFALISAFVQSAFMPFKTEPSPPASNS</sequence>
<accession>A0AB39I035</accession>
<reference evidence="2" key="1">
    <citation type="submission" date="2024-07" db="EMBL/GenBank/DDBJ databases">
        <title>Identification and characteristics of a novel species of coltsfoot's symbiotic bacteria.</title>
        <authorList>
            <person name="Juszczyk A."/>
            <person name="Jasielczuk I."/>
            <person name="Gurgul A."/>
            <person name="Rogala M."/>
            <person name="Kowalczyk A."/>
            <person name="Szmatola T."/>
            <person name="Kosecka-Strojek M."/>
            <person name="Arent Z."/>
            <person name="Latowski D."/>
        </authorList>
    </citation>
    <scope>NUCLEOTIDE SEQUENCE</scope>
    <source>
        <strain evidence="2">Hg7Tf</strain>
    </source>
</reference>
<evidence type="ECO:0000256" key="1">
    <source>
        <dbReference type="SAM" id="Phobius"/>
    </source>
</evidence>
<keyword evidence="1" id="KW-1133">Transmembrane helix</keyword>
<dbReference type="AlphaFoldDB" id="A0AB39I035"/>
<feature type="transmembrane region" description="Helical" evidence="1">
    <location>
        <begin position="31"/>
        <end position="51"/>
    </location>
</feature>
<keyword evidence="1" id="KW-0812">Transmembrane</keyword>